<proteinExistence type="predicted"/>
<accession>A0ACB9KJA9</accession>
<sequence length="203" mass="22410">MEMKPPSLVVIILTQANIKDTKSGLYPVKLLNEFACYSLTEWDDSVSKQYSQYSQSSQRTNDEKFLNAPVKAMFELQHFKEANLCVTVGQIANVYIDLDGSSMLALSVGKRQIQLIRENIDVASARIGLNPAYKAGVTNFNEFPQVVDDLAGKICAFKIIGSGENMERKLAGKTFLWRTLTAAIRSTDNIVLTVASSGIASLY</sequence>
<reference evidence="1 2" key="1">
    <citation type="journal article" date="2022" name="DNA Res.">
        <title>Chromosomal-level genome assembly of the orchid tree Bauhinia variegata (Leguminosae; Cercidoideae) supports the allotetraploid origin hypothesis of Bauhinia.</title>
        <authorList>
            <person name="Zhong Y."/>
            <person name="Chen Y."/>
            <person name="Zheng D."/>
            <person name="Pang J."/>
            <person name="Liu Y."/>
            <person name="Luo S."/>
            <person name="Meng S."/>
            <person name="Qian L."/>
            <person name="Wei D."/>
            <person name="Dai S."/>
            <person name="Zhou R."/>
        </authorList>
    </citation>
    <scope>NUCLEOTIDE SEQUENCE [LARGE SCALE GENOMIC DNA]</scope>
    <source>
        <strain evidence="1">BV-YZ2020</strain>
    </source>
</reference>
<evidence type="ECO:0000313" key="2">
    <source>
        <dbReference type="Proteomes" id="UP000828941"/>
    </source>
</evidence>
<dbReference type="EMBL" id="CM039439">
    <property type="protein sequence ID" value="KAI4297241.1"/>
    <property type="molecule type" value="Genomic_DNA"/>
</dbReference>
<gene>
    <name evidence="1" type="ORF">L6164_037136</name>
</gene>
<organism evidence="1 2">
    <name type="scientific">Bauhinia variegata</name>
    <name type="common">Purple orchid tree</name>
    <name type="synonym">Phanera variegata</name>
    <dbReference type="NCBI Taxonomy" id="167791"/>
    <lineage>
        <taxon>Eukaryota</taxon>
        <taxon>Viridiplantae</taxon>
        <taxon>Streptophyta</taxon>
        <taxon>Embryophyta</taxon>
        <taxon>Tracheophyta</taxon>
        <taxon>Spermatophyta</taxon>
        <taxon>Magnoliopsida</taxon>
        <taxon>eudicotyledons</taxon>
        <taxon>Gunneridae</taxon>
        <taxon>Pentapetalae</taxon>
        <taxon>rosids</taxon>
        <taxon>fabids</taxon>
        <taxon>Fabales</taxon>
        <taxon>Fabaceae</taxon>
        <taxon>Cercidoideae</taxon>
        <taxon>Cercideae</taxon>
        <taxon>Bauhiniinae</taxon>
        <taxon>Bauhinia</taxon>
    </lineage>
</organism>
<comment type="caution">
    <text evidence="1">The sequence shown here is derived from an EMBL/GenBank/DDBJ whole genome shotgun (WGS) entry which is preliminary data.</text>
</comment>
<name>A0ACB9KJA9_BAUVA</name>
<keyword evidence="2" id="KW-1185">Reference proteome</keyword>
<evidence type="ECO:0000313" key="1">
    <source>
        <dbReference type="EMBL" id="KAI4297241.1"/>
    </source>
</evidence>
<protein>
    <submittedName>
        <fullName evidence="1">Uncharacterized protein</fullName>
    </submittedName>
</protein>
<dbReference type="Proteomes" id="UP000828941">
    <property type="component" value="Chromosome 14"/>
</dbReference>